<feature type="transmembrane region" description="Helical" evidence="2">
    <location>
        <begin position="183"/>
        <end position="205"/>
    </location>
</feature>
<keyword evidence="5" id="KW-1185">Reference proteome</keyword>
<feature type="transmembrane region" description="Helical" evidence="2">
    <location>
        <begin position="127"/>
        <end position="145"/>
    </location>
</feature>
<dbReference type="Proteomes" id="UP001328107">
    <property type="component" value="Unassembled WGS sequence"/>
</dbReference>
<evidence type="ECO:0000313" key="4">
    <source>
        <dbReference type="EMBL" id="GMR62436.1"/>
    </source>
</evidence>
<dbReference type="PROSITE" id="PS50850">
    <property type="entry name" value="MFS"/>
    <property type="match status" value="1"/>
</dbReference>
<evidence type="ECO:0000313" key="5">
    <source>
        <dbReference type="Proteomes" id="UP001328107"/>
    </source>
</evidence>
<feature type="transmembrane region" description="Helical" evidence="2">
    <location>
        <begin position="41"/>
        <end position="64"/>
    </location>
</feature>
<feature type="transmembrane region" description="Helical" evidence="2">
    <location>
        <begin position="407"/>
        <end position="430"/>
    </location>
</feature>
<dbReference type="AlphaFoldDB" id="A0AAN5DF59"/>
<feature type="transmembrane region" description="Helical" evidence="2">
    <location>
        <begin position="376"/>
        <end position="395"/>
    </location>
</feature>
<dbReference type="EMBL" id="BTRK01000006">
    <property type="protein sequence ID" value="GMR62436.1"/>
    <property type="molecule type" value="Genomic_DNA"/>
</dbReference>
<dbReference type="Pfam" id="PF07690">
    <property type="entry name" value="MFS_1"/>
    <property type="match status" value="1"/>
</dbReference>
<evidence type="ECO:0000256" key="2">
    <source>
        <dbReference type="SAM" id="Phobius"/>
    </source>
</evidence>
<comment type="subcellular location">
    <subcellularLocation>
        <location evidence="1">Membrane</location>
        <topology evidence="1">Multi-pass membrane protein</topology>
    </subcellularLocation>
</comment>
<feature type="transmembrane region" description="Helical" evidence="2">
    <location>
        <begin position="217"/>
        <end position="236"/>
    </location>
</feature>
<keyword evidence="2" id="KW-0812">Transmembrane</keyword>
<dbReference type="Gene3D" id="1.20.1250.20">
    <property type="entry name" value="MFS general substrate transporter like domains"/>
    <property type="match status" value="2"/>
</dbReference>
<feature type="transmembrane region" description="Helical" evidence="2">
    <location>
        <begin position="151"/>
        <end position="171"/>
    </location>
</feature>
<organism evidence="4 5">
    <name type="scientific">Pristionchus mayeri</name>
    <dbReference type="NCBI Taxonomy" id="1317129"/>
    <lineage>
        <taxon>Eukaryota</taxon>
        <taxon>Metazoa</taxon>
        <taxon>Ecdysozoa</taxon>
        <taxon>Nematoda</taxon>
        <taxon>Chromadorea</taxon>
        <taxon>Rhabditida</taxon>
        <taxon>Rhabditina</taxon>
        <taxon>Diplogasteromorpha</taxon>
        <taxon>Diplogasteroidea</taxon>
        <taxon>Neodiplogasteridae</taxon>
        <taxon>Pristionchus</taxon>
    </lineage>
</organism>
<feature type="transmembrane region" description="Helical" evidence="2">
    <location>
        <begin position="317"/>
        <end position="337"/>
    </location>
</feature>
<dbReference type="PANTHER" id="PTHR45757">
    <property type="entry name" value="PROTEIN CBG23364-RELATED"/>
    <property type="match status" value="1"/>
</dbReference>
<dbReference type="InterPro" id="IPR011701">
    <property type="entry name" value="MFS"/>
</dbReference>
<protein>
    <recommendedName>
        <fullName evidence="3">Major facilitator superfamily (MFS) profile domain-containing protein</fullName>
    </recommendedName>
</protein>
<sequence>LQMPNSDVDQSAILLPTKTAESTQFLPNESKQQWRIPHLRYFIVVIGTLSASIGIGCNFAYNFAVVCNVDQSMNASAVYEQSPSNSPIMYFSPWISNIIYSVYPAGNILTLFGLIALRGRVSVRTQVLIGSAISTVTTALIPIGYDYWPTSTLILKAIQGAAIAPTIPLIGHIAANWTPLAEVGFFIAILSSYSQVGLFITMSTAGPLCELYGWRSIFYFNAAFSAVILCLWFFFFHDTPAQHNRLSDKEFQIIKPNEKPVVQKKPKVPFSKFFKNASVWAVLIATIGNYNGISPLIVFSSSILKKAVGLTDLQTSYYNAISFFSQLVLKIVSGVLSDRWTSVSESFKTRFFNTISCGLSGVLMIGTAFLPVENKMLCAVFITLTQSVIGFNSAGFNKAAMIVTKQYAHFIVTLIGVIISASTIAEPFLVYAVAPETTWDQWFSLLVLHGAILVVSNLLFCVMIRAKPAKFTESKPILKLIDDQKQ</sequence>
<dbReference type="SUPFAM" id="SSF103473">
    <property type="entry name" value="MFS general substrate transporter"/>
    <property type="match status" value="1"/>
</dbReference>
<feature type="transmembrane region" description="Helical" evidence="2">
    <location>
        <begin position="442"/>
        <end position="464"/>
    </location>
</feature>
<keyword evidence="2" id="KW-0472">Membrane</keyword>
<dbReference type="InterPro" id="IPR020846">
    <property type="entry name" value="MFS_dom"/>
</dbReference>
<keyword evidence="2" id="KW-1133">Transmembrane helix</keyword>
<dbReference type="InterPro" id="IPR036259">
    <property type="entry name" value="MFS_trans_sf"/>
</dbReference>
<reference evidence="5" key="1">
    <citation type="submission" date="2022-10" db="EMBL/GenBank/DDBJ databases">
        <title>Genome assembly of Pristionchus species.</title>
        <authorList>
            <person name="Yoshida K."/>
            <person name="Sommer R.J."/>
        </authorList>
    </citation>
    <scope>NUCLEOTIDE SEQUENCE [LARGE SCALE GENOMIC DNA]</scope>
    <source>
        <strain evidence="5">RS5460</strain>
    </source>
</reference>
<feature type="non-terminal residue" evidence="4">
    <location>
        <position position="1"/>
    </location>
</feature>
<feature type="transmembrane region" description="Helical" evidence="2">
    <location>
        <begin position="349"/>
        <end position="370"/>
    </location>
</feature>
<accession>A0AAN5DF59</accession>
<evidence type="ECO:0000259" key="3">
    <source>
        <dbReference type="PROSITE" id="PS50850"/>
    </source>
</evidence>
<evidence type="ECO:0000256" key="1">
    <source>
        <dbReference type="ARBA" id="ARBA00004141"/>
    </source>
</evidence>
<comment type="caution">
    <text evidence="4">The sequence shown here is derived from an EMBL/GenBank/DDBJ whole genome shotgun (WGS) entry which is preliminary data.</text>
</comment>
<dbReference type="GO" id="GO:0022857">
    <property type="term" value="F:transmembrane transporter activity"/>
    <property type="evidence" value="ECO:0007669"/>
    <property type="project" value="InterPro"/>
</dbReference>
<feature type="transmembrane region" description="Helical" evidence="2">
    <location>
        <begin position="277"/>
        <end position="297"/>
    </location>
</feature>
<proteinExistence type="predicted"/>
<feature type="transmembrane region" description="Helical" evidence="2">
    <location>
        <begin position="94"/>
        <end position="115"/>
    </location>
</feature>
<name>A0AAN5DF59_9BILA</name>
<feature type="domain" description="Major facilitator superfamily (MFS) profile" evidence="3">
    <location>
        <begin position="40"/>
        <end position="468"/>
    </location>
</feature>
<gene>
    <name evidence="4" type="ORF">PMAYCL1PPCAC_32631</name>
</gene>
<dbReference type="GO" id="GO:0016020">
    <property type="term" value="C:membrane"/>
    <property type="evidence" value="ECO:0007669"/>
    <property type="project" value="UniProtKB-SubCell"/>
</dbReference>